<accession>A0A1Y2L4U1</accession>
<comment type="caution">
    <text evidence="3">The sequence shown here is derived from an EMBL/GenBank/DDBJ whole genome shotgun (WGS) entry which is preliminary data.</text>
</comment>
<evidence type="ECO:0000313" key="3">
    <source>
        <dbReference type="EMBL" id="OSQ40691.1"/>
    </source>
</evidence>
<dbReference type="EMBL" id="JFKA01000001">
    <property type="protein sequence ID" value="OSQ40691.1"/>
    <property type="molecule type" value="Genomic_DNA"/>
</dbReference>
<dbReference type="Gene3D" id="1.10.260.40">
    <property type="entry name" value="lambda repressor-like DNA-binding domains"/>
    <property type="match status" value="1"/>
</dbReference>
<feature type="compositionally biased region" description="Polar residues" evidence="1">
    <location>
        <begin position="72"/>
        <end position="81"/>
    </location>
</feature>
<keyword evidence="4" id="KW-1185">Reference proteome</keyword>
<dbReference type="RefSeq" id="WP_085579224.1">
    <property type="nucleotide sequence ID" value="NZ_JFKA01000001.1"/>
</dbReference>
<name>A0A1Y2L4U1_9PROT</name>
<feature type="domain" description="HTH cro/C1-type" evidence="2">
    <location>
        <begin position="13"/>
        <end position="67"/>
    </location>
</feature>
<protein>
    <recommendedName>
        <fullName evidence="2">HTH cro/C1-type domain-containing protein</fullName>
    </recommendedName>
</protein>
<proteinExistence type="predicted"/>
<dbReference type="Proteomes" id="UP000193391">
    <property type="component" value="Unassembled WGS sequence"/>
</dbReference>
<dbReference type="SUPFAM" id="SSF47413">
    <property type="entry name" value="lambda repressor-like DNA-binding domains"/>
    <property type="match status" value="1"/>
</dbReference>
<dbReference type="AlphaFoldDB" id="A0A1Y2L4U1"/>
<dbReference type="InterPro" id="IPR010982">
    <property type="entry name" value="Lambda_DNA-bd_dom_sf"/>
</dbReference>
<evidence type="ECO:0000313" key="4">
    <source>
        <dbReference type="Proteomes" id="UP000193391"/>
    </source>
</evidence>
<reference evidence="3 4" key="1">
    <citation type="submission" date="2014-03" db="EMBL/GenBank/DDBJ databases">
        <title>The draft genome sequence of Thalassospira mesophila JCM 18969.</title>
        <authorList>
            <person name="Lai Q."/>
            <person name="Shao Z."/>
        </authorList>
    </citation>
    <scope>NUCLEOTIDE SEQUENCE [LARGE SCALE GENOMIC DNA]</scope>
    <source>
        <strain evidence="3 4">JCM 18969</strain>
    </source>
</reference>
<sequence length="94" mass="10164">MIIRTADDLRHAVRTLRKQHGLSQTEAAQLIGHSRKWLSSLETGASQPPVDMVIDLLILLGAPMQVALPGENGTSNRTETSIPAPDLLDIDEGL</sequence>
<evidence type="ECO:0000259" key="2">
    <source>
        <dbReference type="PROSITE" id="PS50943"/>
    </source>
</evidence>
<dbReference type="CDD" id="cd00093">
    <property type="entry name" value="HTH_XRE"/>
    <property type="match status" value="1"/>
</dbReference>
<dbReference type="STRING" id="1293891.TMES_02945"/>
<dbReference type="PROSITE" id="PS50943">
    <property type="entry name" value="HTH_CROC1"/>
    <property type="match status" value="1"/>
</dbReference>
<evidence type="ECO:0000256" key="1">
    <source>
        <dbReference type="SAM" id="MobiDB-lite"/>
    </source>
</evidence>
<dbReference type="OrthoDB" id="9815697at2"/>
<dbReference type="GO" id="GO:0003677">
    <property type="term" value="F:DNA binding"/>
    <property type="evidence" value="ECO:0007669"/>
    <property type="project" value="InterPro"/>
</dbReference>
<organism evidence="3 4">
    <name type="scientific">Thalassospira mesophila</name>
    <dbReference type="NCBI Taxonomy" id="1293891"/>
    <lineage>
        <taxon>Bacteria</taxon>
        <taxon>Pseudomonadati</taxon>
        <taxon>Pseudomonadota</taxon>
        <taxon>Alphaproteobacteria</taxon>
        <taxon>Rhodospirillales</taxon>
        <taxon>Thalassospiraceae</taxon>
        <taxon>Thalassospira</taxon>
    </lineage>
</organism>
<dbReference type="Pfam" id="PF13560">
    <property type="entry name" value="HTH_31"/>
    <property type="match status" value="1"/>
</dbReference>
<feature type="region of interest" description="Disordered" evidence="1">
    <location>
        <begin position="69"/>
        <end position="94"/>
    </location>
</feature>
<dbReference type="SMART" id="SM00530">
    <property type="entry name" value="HTH_XRE"/>
    <property type="match status" value="1"/>
</dbReference>
<gene>
    <name evidence="3" type="ORF">TMES_02945</name>
</gene>
<dbReference type="InterPro" id="IPR001387">
    <property type="entry name" value="Cro/C1-type_HTH"/>
</dbReference>